<dbReference type="PANTHER" id="PTHR16477">
    <property type="entry name" value="COILED-COIL DOMAIN-CONTAINING PROTEIN 106"/>
    <property type="match status" value="1"/>
</dbReference>
<reference evidence="2 3" key="1">
    <citation type="submission" date="2021-07" db="EMBL/GenBank/DDBJ databases">
        <authorList>
            <person name="Imarazene B."/>
            <person name="Zahm M."/>
            <person name="Klopp C."/>
            <person name="Cabau C."/>
            <person name="Beille S."/>
            <person name="Jouanno E."/>
            <person name="Castinel A."/>
            <person name="Lluch J."/>
            <person name="Gil L."/>
            <person name="Kuchtly C."/>
            <person name="Lopez Roques C."/>
            <person name="Donnadieu C."/>
            <person name="Parrinello H."/>
            <person name="Journot L."/>
            <person name="Du K."/>
            <person name="Schartl M."/>
            <person name="Retaux S."/>
            <person name="Guiguen Y."/>
        </authorList>
    </citation>
    <scope>NUCLEOTIDE SEQUENCE [LARGE SCALE GENOMIC DNA]</scope>
    <source>
        <strain evidence="2">Pach_M1</strain>
        <tissue evidence="2">Testis</tissue>
    </source>
</reference>
<feature type="region of interest" description="Disordered" evidence="1">
    <location>
        <begin position="103"/>
        <end position="188"/>
    </location>
</feature>
<feature type="compositionally biased region" description="Low complexity" evidence="1">
    <location>
        <begin position="112"/>
        <end position="125"/>
    </location>
</feature>
<dbReference type="PANTHER" id="PTHR16477:SF5">
    <property type="entry name" value="COILED-COIL DOMAIN-CONTAINING PROTEIN 106-RELATED"/>
    <property type="match status" value="1"/>
</dbReference>
<dbReference type="GO" id="GO:0005654">
    <property type="term" value="C:nucleoplasm"/>
    <property type="evidence" value="ECO:0007669"/>
    <property type="project" value="TreeGrafter"/>
</dbReference>
<dbReference type="InterPro" id="IPR031591">
    <property type="entry name" value="CCDC106"/>
</dbReference>
<evidence type="ECO:0000313" key="3">
    <source>
        <dbReference type="Proteomes" id="UP000752171"/>
    </source>
</evidence>
<accession>A0A8T2KRX1</accession>
<sequence>MQQRTDLISSTESKTDIFRLLLQKQISHTAVFLKMDTRGRKKAVSNETSEANVLPPQQSKAVSPTVLQDLQIMKMHLETEKEKNKCLQETIKHLQSDKEFLKEQLSRMTGRPSSSPSVSSVSGSSTATPKVKGKKAIGTEEESSGEIAVLSTESSTIDESSDEEMKPFSKGKKPRSAKQDDLSRTRGNNYKRYKRALQAFNQGGSMKKAFQKVGVDRNTISRSSPIAELALAAPGVFQALPPWNAQVEKLSTFVDRCREATTDEIKEKIMQMKSCGELLPMSN</sequence>
<dbReference type="Proteomes" id="UP000752171">
    <property type="component" value="Unassembled WGS sequence"/>
</dbReference>
<organism evidence="2 3">
    <name type="scientific">Astyanax mexicanus</name>
    <name type="common">Blind cave fish</name>
    <name type="synonym">Astyanax fasciatus mexicanus</name>
    <dbReference type="NCBI Taxonomy" id="7994"/>
    <lineage>
        <taxon>Eukaryota</taxon>
        <taxon>Metazoa</taxon>
        <taxon>Chordata</taxon>
        <taxon>Craniata</taxon>
        <taxon>Vertebrata</taxon>
        <taxon>Euteleostomi</taxon>
        <taxon>Actinopterygii</taxon>
        <taxon>Neopterygii</taxon>
        <taxon>Teleostei</taxon>
        <taxon>Ostariophysi</taxon>
        <taxon>Characiformes</taxon>
        <taxon>Characoidei</taxon>
        <taxon>Acestrorhamphidae</taxon>
        <taxon>Acestrorhamphinae</taxon>
        <taxon>Astyanax</taxon>
    </lineage>
</organism>
<comment type="caution">
    <text evidence="2">The sequence shown here is derived from an EMBL/GenBank/DDBJ whole genome shotgun (WGS) entry which is preliminary data.</text>
</comment>
<evidence type="ECO:0000313" key="2">
    <source>
        <dbReference type="EMBL" id="KAG9259561.1"/>
    </source>
</evidence>
<evidence type="ECO:0000256" key="1">
    <source>
        <dbReference type="SAM" id="MobiDB-lite"/>
    </source>
</evidence>
<dbReference type="AlphaFoldDB" id="A0A8T2KRX1"/>
<dbReference type="EMBL" id="JAICCE010000026">
    <property type="protein sequence ID" value="KAG9259561.1"/>
    <property type="molecule type" value="Genomic_DNA"/>
</dbReference>
<protein>
    <submittedName>
        <fullName evidence="2">Coiled-coil domain-containing protein 106-like isoform X1</fullName>
    </submittedName>
</protein>
<dbReference type="Pfam" id="PF15794">
    <property type="entry name" value="CCDC106"/>
    <property type="match status" value="1"/>
</dbReference>
<gene>
    <name evidence="2" type="primary">CCDC106</name>
    <name evidence="2" type="ORF">AMEX_G27874</name>
</gene>
<name>A0A8T2KRX1_ASTMX</name>
<proteinExistence type="predicted"/>